<comment type="caution">
    <text evidence="2">The sequence shown here is derived from an EMBL/GenBank/DDBJ whole genome shotgun (WGS) entry which is preliminary data.</text>
</comment>
<reference evidence="2" key="1">
    <citation type="journal article" date="2022" name="bioRxiv">
        <title>Sequencing and chromosome-scale assembly of the giantPleurodeles waltlgenome.</title>
        <authorList>
            <person name="Brown T."/>
            <person name="Elewa A."/>
            <person name="Iarovenko S."/>
            <person name="Subramanian E."/>
            <person name="Araus A.J."/>
            <person name="Petzold A."/>
            <person name="Susuki M."/>
            <person name="Suzuki K.-i.T."/>
            <person name="Hayashi T."/>
            <person name="Toyoda A."/>
            <person name="Oliveira C."/>
            <person name="Osipova E."/>
            <person name="Leigh N.D."/>
            <person name="Simon A."/>
            <person name="Yun M.H."/>
        </authorList>
    </citation>
    <scope>NUCLEOTIDE SEQUENCE</scope>
    <source>
        <strain evidence="2">20211129_DDA</strain>
        <tissue evidence="2">Liver</tissue>
    </source>
</reference>
<feature type="region of interest" description="Disordered" evidence="1">
    <location>
        <begin position="127"/>
        <end position="191"/>
    </location>
</feature>
<name>A0AAV7T2N0_PLEWA</name>
<feature type="region of interest" description="Disordered" evidence="1">
    <location>
        <begin position="204"/>
        <end position="257"/>
    </location>
</feature>
<feature type="compositionally biased region" description="Low complexity" evidence="1">
    <location>
        <begin position="165"/>
        <end position="179"/>
    </location>
</feature>
<accession>A0AAV7T2N0</accession>
<sequence length="257" mass="27511">MLHQHRHGRSAQQGESRPSVKPCVPKSGVIHGPRPSVDLHERNPQCRHRAFFLTVRPSALESNQALQAVQSRASNMVWWSLQEPPQGSTAKPSRRLLQLSTHQSRAPQAVSLLRSFSLLIGLGSTSQQVCSPRASRPSRPGHRQQHTAVKNPKGREAQTRPPSCRAARAAMSAGGAAARFSHRSGPRSLSRSWHCTLAGSGLSSPPLLAHDQHARQAKGSVRPARTVPGSSTSLGRSPAFKNVTGALGGTHPGPPPP</sequence>
<evidence type="ECO:0000256" key="1">
    <source>
        <dbReference type="SAM" id="MobiDB-lite"/>
    </source>
</evidence>
<organism evidence="2 3">
    <name type="scientific">Pleurodeles waltl</name>
    <name type="common">Iberian ribbed newt</name>
    <dbReference type="NCBI Taxonomy" id="8319"/>
    <lineage>
        <taxon>Eukaryota</taxon>
        <taxon>Metazoa</taxon>
        <taxon>Chordata</taxon>
        <taxon>Craniata</taxon>
        <taxon>Vertebrata</taxon>
        <taxon>Euteleostomi</taxon>
        <taxon>Amphibia</taxon>
        <taxon>Batrachia</taxon>
        <taxon>Caudata</taxon>
        <taxon>Salamandroidea</taxon>
        <taxon>Salamandridae</taxon>
        <taxon>Pleurodelinae</taxon>
        <taxon>Pleurodeles</taxon>
    </lineage>
</organism>
<evidence type="ECO:0000313" key="2">
    <source>
        <dbReference type="EMBL" id="KAJ1170639.1"/>
    </source>
</evidence>
<dbReference type="EMBL" id="JANPWB010000007">
    <property type="protein sequence ID" value="KAJ1170639.1"/>
    <property type="molecule type" value="Genomic_DNA"/>
</dbReference>
<keyword evidence="3" id="KW-1185">Reference proteome</keyword>
<protein>
    <submittedName>
        <fullName evidence="2">Uncharacterized protein</fullName>
    </submittedName>
</protein>
<evidence type="ECO:0000313" key="3">
    <source>
        <dbReference type="Proteomes" id="UP001066276"/>
    </source>
</evidence>
<feature type="region of interest" description="Disordered" evidence="1">
    <location>
        <begin position="1"/>
        <end position="41"/>
    </location>
</feature>
<dbReference type="Proteomes" id="UP001066276">
    <property type="component" value="Chromosome 4_1"/>
</dbReference>
<gene>
    <name evidence="2" type="ORF">NDU88_002512</name>
</gene>
<proteinExistence type="predicted"/>
<dbReference type="AlphaFoldDB" id="A0AAV7T2N0"/>